<sequence length="172" mass="17093">MDCAWASSAAKLCAVVSRGVGLDVFIATDTRFLTSGLRVVSPSTPSLAAAALRRESAVSAGGGAETAEMRPAPNLTMTDPTATATATSAAVRTKERGSTSPRSGTATICGVWAAAVRRDRPAAAAAGRPTAAVAAAGLVHTKAEQLAERQGTADGTKAIVGEVGGATAEERG</sequence>
<name>A0ACC3BXK0_PYRYE</name>
<comment type="caution">
    <text evidence="1">The sequence shown here is derived from an EMBL/GenBank/DDBJ whole genome shotgun (WGS) entry which is preliminary data.</text>
</comment>
<organism evidence="1 2">
    <name type="scientific">Pyropia yezoensis</name>
    <name type="common">Susabi-nori</name>
    <name type="synonym">Porphyra yezoensis</name>
    <dbReference type="NCBI Taxonomy" id="2788"/>
    <lineage>
        <taxon>Eukaryota</taxon>
        <taxon>Rhodophyta</taxon>
        <taxon>Bangiophyceae</taxon>
        <taxon>Bangiales</taxon>
        <taxon>Bangiaceae</taxon>
        <taxon>Pyropia</taxon>
    </lineage>
</organism>
<evidence type="ECO:0000313" key="1">
    <source>
        <dbReference type="EMBL" id="KAK1862744.1"/>
    </source>
</evidence>
<accession>A0ACC3BXK0</accession>
<dbReference type="EMBL" id="CM020619">
    <property type="protein sequence ID" value="KAK1862744.1"/>
    <property type="molecule type" value="Genomic_DNA"/>
</dbReference>
<evidence type="ECO:0000313" key="2">
    <source>
        <dbReference type="Proteomes" id="UP000798662"/>
    </source>
</evidence>
<proteinExistence type="predicted"/>
<keyword evidence="2" id="KW-1185">Reference proteome</keyword>
<gene>
    <name evidence="1" type="ORF">I4F81_005311</name>
</gene>
<protein>
    <submittedName>
        <fullName evidence="1">Uncharacterized protein</fullName>
    </submittedName>
</protein>
<dbReference type="Proteomes" id="UP000798662">
    <property type="component" value="Chromosome 2"/>
</dbReference>
<reference evidence="1" key="1">
    <citation type="submission" date="2019-11" db="EMBL/GenBank/DDBJ databases">
        <title>Nori genome reveals adaptations in red seaweeds to the harsh intertidal environment.</title>
        <authorList>
            <person name="Wang D."/>
            <person name="Mao Y."/>
        </authorList>
    </citation>
    <scope>NUCLEOTIDE SEQUENCE</scope>
    <source>
        <tissue evidence="1">Gametophyte</tissue>
    </source>
</reference>